<dbReference type="GO" id="GO:0008658">
    <property type="term" value="F:penicillin binding"/>
    <property type="evidence" value="ECO:0007669"/>
    <property type="project" value="InterPro"/>
</dbReference>
<keyword evidence="15" id="KW-1133">Transmembrane helix</keyword>
<feature type="compositionally biased region" description="Low complexity" evidence="14">
    <location>
        <begin position="799"/>
        <end position="809"/>
    </location>
</feature>
<dbReference type="Pfam" id="PF00912">
    <property type="entry name" value="Transgly"/>
    <property type="match status" value="1"/>
</dbReference>
<dbReference type="InterPro" id="IPR036950">
    <property type="entry name" value="PBP_transglycosylase"/>
</dbReference>
<proteinExistence type="inferred from homology"/>
<sequence>MRSDRHGKLYPLAMFGIVSILAGLLVAGFVVPVAALTGGTATMVADSMDDLPAELMSTPQAQKSHILMADGSVLATFYDENREYVPLSKISKEMQTAQVAIEDNRFFSHGAIDLKGTARALVGNVAGSARQGGSTLTQQYVKQIRIEAAVAAGNEAGAQAAQEPTITRKVQELRYAVAMEKKLSKKQILERYLNIAYYGDGAYGVESAARHYFGTTAANLDLAQSAMLAGLVQNPVAYDPVNHPEAAMNRRNIVLGRMAQLKLISADEARKAEAVVFDKSKVVYPKNGCISSKYPFICDYAYRSLLQMPSLGKNPSERAKMVKRGGLTIQTNIDPKVQDAAQKAVSDVVGPKDPVLAGTAIVQPGTGLLLAMAQSRPVMGDKSGQTYYNYMAPASMGGATGFQAGSIFKAFTTAAALEKGIAINKHYTASSPMDFTGERFTNCKGAFKSGPFRVRNSTGHSWNIGLREAAAWSVNTYFVQLEQDVGMCEVTKMTQNAGVKLSSGKDIVTAFQHVPSFTLGTAYVSPLSMASAYATFASRGVRCDPIILKSIKNRNGSAIKVPTGNCKRVMPQKVADGVNSVLSGVMDATGMPATIPGGYPQAGKTGTTDAHEAAWFDGYTPQAAGVAMIAADGSNPYFRGDKSRSIKGIRTSTGVYLNGSGGSDAGKIYRAAMAGALKDKPPTDFVSPTDEIRYGKLIQIPNTDGMTYSQAKAAIRKAGFRTKMWRVWDDSEPGTYLGSDPEGKAHSGEAVALKVSKGPEPAPEPTYTQPEPPRRQPDNPRTSEPGNQQNPPSEHNRSGGNTEGNNGQRQGRGNGGGQQNPPATTRHR</sequence>
<dbReference type="InterPro" id="IPR023346">
    <property type="entry name" value="Lysozyme-like_dom_sf"/>
</dbReference>
<dbReference type="Proteomes" id="UP000259211">
    <property type="component" value="Unassembled WGS sequence"/>
</dbReference>
<feature type="region of interest" description="Disordered" evidence="14">
    <location>
        <begin position="755"/>
        <end position="828"/>
    </location>
</feature>
<evidence type="ECO:0000256" key="8">
    <source>
        <dbReference type="ARBA" id="ARBA00022960"/>
    </source>
</evidence>
<evidence type="ECO:0000256" key="1">
    <source>
        <dbReference type="ARBA" id="ARBA00007090"/>
    </source>
</evidence>
<evidence type="ECO:0000256" key="2">
    <source>
        <dbReference type="ARBA" id="ARBA00007739"/>
    </source>
</evidence>
<keyword evidence="5" id="KW-0328">Glycosyltransferase</keyword>
<organism evidence="18 19">
    <name type="scientific">Cutibacterium avidum</name>
    <dbReference type="NCBI Taxonomy" id="33010"/>
    <lineage>
        <taxon>Bacteria</taxon>
        <taxon>Bacillati</taxon>
        <taxon>Actinomycetota</taxon>
        <taxon>Actinomycetes</taxon>
        <taxon>Propionibacteriales</taxon>
        <taxon>Propionibacteriaceae</taxon>
        <taxon>Cutibacterium</taxon>
    </lineage>
</organism>
<keyword evidence="10" id="KW-0511">Multifunctional enzyme</keyword>
<dbReference type="GO" id="GO:0008955">
    <property type="term" value="F:peptidoglycan glycosyltransferase activity"/>
    <property type="evidence" value="ECO:0007669"/>
    <property type="project" value="UniProtKB-EC"/>
</dbReference>
<evidence type="ECO:0000259" key="17">
    <source>
        <dbReference type="Pfam" id="PF00912"/>
    </source>
</evidence>
<keyword evidence="6" id="KW-0808">Transferase</keyword>
<keyword evidence="8" id="KW-0133">Cell shape</keyword>
<dbReference type="Gene3D" id="1.10.3810.10">
    <property type="entry name" value="Biosynthetic peptidoglycan transglycosylase-like"/>
    <property type="match status" value="1"/>
</dbReference>
<evidence type="ECO:0000256" key="3">
    <source>
        <dbReference type="ARBA" id="ARBA00022645"/>
    </source>
</evidence>
<dbReference type="Gene3D" id="3.30.10.20">
    <property type="match status" value="1"/>
</dbReference>
<evidence type="ECO:0000313" key="18">
    <source>
        <dbReference type="EMBL" id="RFT43726.1"/>
    </source>
</evidence>
<feature type="compositionally biased region" description="Polar residues" evidence="14">
    <location>
        <begin position="779"/>
        <end position="793"/>
    </location>
</feature>
<dbReference type="AlphaFoldDB" id="A0A3E2DEB3"/>
<evidence type="ECO:0000256" key="10">
    <source>
        <dbReference type="ARBA" id="ARBA00023268"/>
    </source>
</evidence>
<evidence type="ECO:0000259" key="16">
    <source>
        <dbReference type="Pfam" id="PF00905"/>
    </source>
</evidence>
<dbReference type="GO" id="GO:0009252">
    <property type="term" value="P:peptidoglycan biosynthetic process"/>
    <property type="evidence" value="ECO:0007669"/>
    <property type="project" value="UniProtKB-KW"/>
</dbReference>
<dbReference type="InterPro" id="IPR001264">
    <property type="entry name" value="Glyco_trans_51"/>
</dbReference>
<dbReference type="GO" id="GO:0009002">
    <property type="term" value="F:serine-type D-Ala-D-Ala carboxypeptidase activity"/>
    <property type="evidence" value="ECO:0007669"/>
    <property type="project" value="UniProtKB-EC"/>
</dbReference>
<comment type="similarity">
    <text evidence="1">In the C-terminal section; belongs to the transpeptidase family.</text>
</comment>
<keyword evidence="11" id="KW-0961">Cell wall biogenesis/degradation</keyword>
<dbReference type="GO" id="GO:0006508">
    <property type="term" value="P:proteolysis"/>
    <property type="evidence" value="ECO:0007669"/>
    <property type="project" value="UniProtKB-KW"/>
</dbReference>
<evidence type="ECO:0000313" key="19">
    <source>
        <dbReference type="Proteomes" id="UP000259211"/>
    </source>
</evidence>
<evidence type="ECO:0000256" key="15">
    <source>
        <dbReference type="SAM" id="Phobius"/>
    </source>
</evidence>
<evidence type="ECO:0000256" key="9">
    <source>
        <dbReference type="ARBA" id="ARBA00022984"/>
    </source>
</evidence>
<dbReference type="PANTHER" id="PTHR32282">
    <property type="entry name" value="BINDING PROTEIN TRANSPEPTIDASE, PUTATIVE-RELATED"/>
    <property type="match status" value="1"/>
</dbReference>
<reference evidence="18 19" key="1">
    <citation type="submission" date="2017-07" db="EMBL/GenBank/DDBJ databases">
        <authorList>
            <person name="Sun Z.S."/>
            <person name="Albrecht U."/>
            <person name="Echele G."/>
            <person name="Lee C.C."/>
        </authorList>
    </citation>
    <scope>NUCLEOTIDE SEQUENCE [LARGE SCALE GENOMIC DNA]</scope>
    <source>
        <strain evidence="18 19">P16-029</strain>
    </source>
</reference>
<evidence type="ECO:0000256" key="7">
    <source>
        <dbReference type="ARBA" id="ARBA00022801"/>
    </source>
</evidence>
<evidence type="ECO:0000256" key="5">
    <source>
        <dbReference type="ARBA" id="ARBA00022676"/>
    </source>
</evidence>
<evidence type="ECO:0000256" key="11">
    <source>
        <dbReference type="ARBA" id="ARBA00023316"/>
    </source>
</evidence>
<name>A0A3E2DEB3_9ACTN</name>
<dbReference type="SUPFAM" id="SSF56601">
    <property type="entry name" value="beta-lactamase/transpeptidase-like"/>
    <property type="match status" value="1"/>
</dbReference>
<dbReference type="GO" id="GO:0008360">
    <property type="term" value="P:regulation of cell shape"/>
    <property type="evidence" value="ECO:0007669"/>
    <property type="project" value="UniProtKB-KW"/>
</dbReference>
<dbReference type="Gene3D" id="3.40.710.10">
    <property type="entry name" value="DD-peptidase/beta-lactamase superfamily"/>
    <property type="match status" value="1"/>
</dbReference>
<feature type="domain" description="Glycosyl transferase family 51" evidence="17">
    <location>
        <begin position="71"/>
        <end position="258"/>
    </location>
</feature>
<comment type="similarity">
    <text evidence="2">In the N-terminal section; belongs to the glycosyltransferase 51 family.</text>
</comment>
<dbReference type="FunFam" id="1.10.3810.10:FF:000001">
    <property type="entry name" value="Penicillin-binding protein 1A"/>
    <property type="match status" value="1"/>
</dbReference>
<evidence type="ECO:0000256" key="6">
    <source>
        <dbReference type="ARBA" id="ARBA00022679"/>
    </source>
</evidence>
<dbReference type="CDD" id="cd06577">
    <property type="entry name" value="PASTA_pknB"/>
    <property type="match status" value="1"/>
</dbReference>
<dbReference type="Pfam" id="PF00905">
    <property type="entry name" value="Transpeptidase"/>
    <property type="match status" value="1"/>
</dbReference>
<keyword evidence="4" id="KW-0645">Protease</keyword>
<dbReference type="PANTHER" id="PTHR32282:SF33">
    <property type="entry name" value="PEPTIDOGLYCAN GLYCOSYLTRANSFERASE"/>
    <property type="match status" value="1"/>
</dbReference>
<protein>
    <submittedName>
        <fullName evidence="18">Penicillin-binding protein</fullName>
    </submittedName>
</protein>
<keyword evidence="7" id="KW-0378">Hydrolase</keyword>
<accession>A0A3E2DEB3</accession>
<dbReference type="EMBL" id="NOWI01000007">
    <property type="protein sequence ID" value="RFT43726.1"/>
    <property type="molecule type" value="Genomic_DNA"/>
</dbReference>
<evidence type="ECO:0000256" key="14">
    <source>
        <dbReference type="SAM" id="MobiDB-lite"/>
    </source>
</evidence>
<dbReference type="SUPFAM" id="SSF53955">
    <property type="entry name" value="Lysozyme-like"/>
    <property type="match status" value="1"/>
</dbReference>
<feature type="domain" description="Penicillin-binding protein transpeptidase" evidence="16">
    <location>
        <begin position="359"/>
        <end position="631"/>
    </location>
</feature>
<feature type="transmembrane region" description="Helical" evidence="15">
    <location>
        <begin position="12"/>
        <end position="35"/>
    </location>
</feature>
<keyword evidence="3" id="KW-0121">Carboxypeptidase</keyword>
<gene>
    <name evidence="18" type="ORF">CHT91_08400</name>
</gene>
<keyword evidence="15" id="KW-0472">Membrane</keyword>
<evidence type="ECO:0000256" key="13">
    <source>
        <dbReference type="ARBA" id="ARBA00049902"/>
    </source>
</evidence>
<dbReference type="GO" id="GO:0071555">
    <property type="term" value="P:cell wall organization"/>
    <property type="evidence" value="ECO:0007669"/>
    <property type="project" value="UniProtKB-KW"/>
</dbReference>
<comment type="caution">
    <text evidence="18">The sequence shown here is derived from an EMBL/GenBank/DDBJ whole genome shotgun (WGS) entry which is preliminary data.</text>
</comment>
<evidence type="ECO:0000256" key="4">
    <source>
        <dbReference type="ARBA" id="ARBA00022670"/>
    </source>
</evidence>
<comment type="catalytic activity">
    <reaction evidence="12">
        <text>Preferential cleavage: (Ac)2-L-Lys-D-Ala-|-D-Ala. Also transpeptidation of peptidyl-alanyl moieties that are N-acyl substituents of D-alanine.</text>
        <dbReference type="EC" id="3.4.16.4"/>
    </reaction>
</comment>
<dbReference type="GO" id="GO:0030288">
    <property type="term" value="C:outer membrane-bounded periplasmic space"/>
    <property type="evidence" value="ECO:0007669"/>
    <property type="project" value="TreeGrafter"/>
</dbReference>
<dbReference type="InterPro" id="IPR005543">
    <property type="entry name" value="PASTA_dom"/>
</dbReference>
<dbReference type="InterPro" id="IPR050396">
    <property type="entry name" value="Glycosyltr_51/Transpeptidase"/>
</dbReference>
<dbReference type="InterPro" id="IPR001460">
    <property type="entry name" value="PCN-bd_Tpept"/>
</dbReference>
<keyword evidence="15" id="KW-0812">Transmembrane</keyword>
<comment type="catalytic activity">
    <reaction evidence="13">
        <text>[GlcNAc-(1-&gt;4)-Mur2Ac(oyl-L-Ala-gamma-D-Glu-L-Lys-D-Ala-D-Ala)](n)-di-trans,octa-cis-undecaprenyl diphosphate + beta-D-GlcNAc-(1-&gt;4)-Mur2Ac(oyl-L-Ala-gamma-D-Glu-L-Lys-D-Ala-D-Ala)-di-trans,octa-cis-undecaprenyl diphosphate = [GlcNAc-(1-&gt;4)-Mur2Ac(oyl-L-Ala-gamma-D-Glu-L-Lys-D-Ala-D-Ala)](n+1)-di-trans,octa-cis-undecaprenyl diphosphate + di-trans,octa-cis-undecaprenyl diphosphate + H(+)</text>
        <dbReference type="Rhea" id="RHEA:23708"/>
        <dbReference type="Rhea" id="RHEA-COMP:9602"/>
        <dbReference type="Rhea" id="RHEA-COMP:9603"/>
        <dbReference type="ChEBI" id="CHEBI:15378"/>
        <dbReference type="ChEBI" id="CHEBI:58405"/>
        <dbReference type="ChEBI" id="CHEBI:60033"/>
        <dbReference type="ChEBI" id="CHEBI:78435"/>
        <dbReference type="EC" id="2.4.99.28"/>
    </reaction>
</comment>
<keyword evidence="9" id="KW-0573">Peptidoglycan synthesis</keyword>
<evidence type="ECO:0000256" key="12">
    <source>
        <dbReference type="ARBA" id="ARBA00034000"/>
    </source>
</evidence>
<dbReference type="InterPro" id="IPR012338">
    <property type="entry name" value="Beta-lactam/transpept-like"/>
</dbReference>